<evidence type="ECO:0000313" key="3">
    <source>
        <dbReference type="Proteomes" id="UP001197214"/>
    </source>
</evidence>
<proteinExistence type="predicted"/>
<dbReference type="RefSeq" id="WP_219239461.1">
    <property type="nucleotide sequence ID" value="NZ_JAHWZX010000026.1"/>
</dbReference>
<dbReference type="InterPro" id="IPR006913">
    <property type="entry name" value="CENP-V/GFA"/>
</dbReference>
<gene>
    <name evidence="2" type="ORF">KY084_16040</name>
</gene>
<dbReference type="PROSITE" id="PS51891">
    <property type="entry name" value="CENP_V_GFA"/>
    <property type="match status" value="1"/>
</dbReference>
<evidence type="ECO:0000313" key="2">
    <source>
        <dbReference type="EMBL" id="MBW4332359.1"/>
    </source>
</evidence>
<dbReference type="Pfam" id="PF04828">
    <property type="entry name" value="GFA"/>
    <property type="match status" value="1"/>
</dbReference>
<dbReference type="EMBL" id="JAHWZX010000026">
    <property type="protein sequence ID" value="MBW4332359.1"/>
    <property type="molecule type" value="Genomic_DNA"/>
</dbReference>
<reference evidence="2 3" key="1">
    <citation type="submission" date="2021-07" db="EMBL/GenBank/DDBJ databases">
        <title>Stakelama flava sp. nov., a novel endophytic bacterium isolated from branch of Kandelia candel.</title>
        <authorList>
            <person name="Tuo L."/>
        </authorList>
    </citation>
    <scope>NUCLEOTIDE SEQUENCE [LARGE SCALE GENOMIC DNA]</scope>
    <source>
        <strain evidence="2 3">CBK3Z-3</strain>
    </source>
</reference>
<organism evidence="2 3">
    <name type="scientific">Stakelama flava</name>
    <dbReference type="NCBI Taxonomy" id="2860338"/>
    <lineage>
        <taxon>Bacteria</taxon>
        <taxon>Pseudomonadati</taxon>
        <taxon>Pseudomonadota</taxon>
        <taxon>Alphaproteobacteria</taxon>
        <taxon>Sphingomonadales</taxon>
        <taxon>Sphingomonadaceae</taxon>
        <taxon>Stakelama</taxon>
    </lineage>
</organism>
<comment type="caution">
    <text evidence="2">The sequence shown here is derived from an EMBL/GenBank/DDBJ whole genome shotgun (WGS) entry which is preliminary data.</text>
</comment>
<accession>A0ABS6XR40</accession>
<protein>
    <submittedName>
        <fullName evidence="2">GFA family protein</fullName>
    </submittedName>
</protein>
<dbReference type="PANTHER" id="PTHR33337:SF40">
    <property type="entry name" value="CENP-V_GFA DOMAIN-CONTAINING PROTEIN-RELATED"/>
    <property type="match status" value="1"/>
</dbReference>
<evidence type="ECO:0000259" key="1">
    <source>
        <dbReference type="PROSITE" id="PS51891"/>
    </source>
</evidence>
<sequence>MIEGGCLCGTCRYSTDAEPLNVRVCHCHRCQKATGAAFYARVMVPLAGLAIDGPVGWVSADSGIRRGFCTECGTTLFSERRSAGTIGLSMGSLDRPELFEPTEHIWTSSKQAWLILNDGRPQYPEGPPA</sequence>
<dbReference type="PANTHER" id="PTHR33337">
    <property type="entry name" value="GFA DOMAIN-CONTAINING PROTEIN"/>
    <property type="match status" value="1"/>
</dbReference>
<name>A0ABS6XR40_9SPHN</name>
<keyword evidence="3" id="KW-1185">Reference proteome</keyword>
<feature type="domain" description="CENP-V/GFA" evidence="1">
    <location>
        <begin position="2"/>
        <end position="103"/>
    </location>
</feature>
<dbReference type="Proteomes" id="UP001197214">
    <property type="component" value="Unassembled WGS sequence"/>
</dbReference>